<evidence type="ECO:0000313" key="1">
    <source>
        <dbReference type="EMBL" id="CCO20643.1"/>
    </source>
</evidence>
<evidence type="ECO:0000313" key="2">
    <source>
        <dbReference type="Proteomes" id="UP000198341"/>
    </source>
</evidence>
<dbReference type="Proteomes" id="UP000198341">
    <property type="component" value="Chromosome 18"/>
</dbReference>
<dbReference type="KEGG" id="bpg:Bathy18g01350"/>
<dbReference type="RefSeq" id="XP_007508152.1">
    <property type="nucleotide sequence ID" value="XM_007508090.1"/>
</dbReference>
<sequence>MSLRGVHPFLHRTTRLHISVFKKFGFSMHPLNPSLPLSHQAPFSLVHATHGFDHFLWRPKSTFSSPFEDAFFEDAAASTEFKEEKEDAKKKRKKKRKRAVFLKAVKEGKD</sequence>
<keyword evidence="2" id="KW-1185">Reference proteome</keyword>
<organism evidence="1 2">
    <name type="scientific">Bathycoccus prasinos</name>
    <dbReference type="NCBI Taxonomy" id="41875"/>
    <lineage>
        <taxon>Eukaryota</taxon>
        <taxon>Viridiplantae</taxon>
        <taxon>Chlorophyta</taxon>
        <taxon>Mamiellophyceae</taxon>
        <taxon>Mamiellales</taxon>
        <taxon>Bathycoccaceae</taxon>
        <taxon>Bathycoccus</taxon>
    </lineage>
</organism>
<gene>
    <name evidence="1" type="ordered locus">Bathy18g01350</name>
</gene>
<proteinExistence type="predicted"/>
<dbReference type="GeneID" id="19010854"/>
<name>K8FDP0_9CHLO</name>
<dbReference type="EMBL" id="FO082261">
    <property type="protein sequence ID" value="CCO20643.1"/>
    <property type="molecule type" value="Genomic_DNA"/>
</dbReference>
<protein>
    <submittedName>
        <fullName evidence="1">Uncharacterized protein</fullName>
    </submittedName>
</protein>
<reference evidence="1 2" key="1">
    <citation type="submission" date="2011-10" db="EMBL/GenBank/DDBJ databases">
        <authorList>
            <person name="Genoscope - CEA"/>
        </authorList>
    </citation>
    <scope>NUCLEOTIDE SEQUENCE [LARGE SCALE GENOMIC DNA]</scope>
    <source>
        <strain evidence="1 2">RCC 1105</strain>
    </source>
</reference>
<accession>K8FDP0</accession>
<dbReference type="AlphaFoldDB" id="K8FDP0"/>